<keyword evidence="5 11" id="KW-0548">Nucleotidyltransferase</keyword>
<keyword evidence="4 11" id="KW-0808">Transferase</keyword>
<dbReference type="GO" id="GO:0046872">
    <property type="term" value="F:metal ion binding"/>
    <property type="evidence" value="ECO:0007669"/>
    <property type="project" value="UniProtKB-KW"/>
</dbReference>
<dbReference type="InterPro" id="IPR023639">
    <property type="entry name" value="DNA_primase_ssu_PriS"/>
</dbReference>
<accession>A0AAF0D0R1</accession>
<evidence type="ECO:0000256" key="12">
    <source>
        <dbReference type="RuleBase" id="RU003514"/>
    </source>
</evidence>
<keyword evidence="10 11" id="KW-0464">Manganese</keyword>
<comment type="function">
    <text evidence="13">RNA polymerase that catalyzes the synthesis of short RNA molecules used as primers for DNA polymerase during DNA replication.</text>
</comment>
<feature type="active site" evidence="11">
    <location>
        <position position="68"/>
    </location>
</feature>
<dbReference type="PANTHER" id="PTHR10536">
    <property type="entry name" value="DNA PRIMASE SMALL SUBUNIT"/>
    <property type="match status" value="1"/>
</dbReference>
<comment type="function">
    <text evidence="11">Catalytic subunit of DNA primase, an RNA polymerase that catalyzes the synthesis of short RNA molecules used as primers for DNA polymerase during DNA replication. The small subunit contains the primase catalytic core and has DNA synthesis activity on its own. Binding to the large subunit stabilizes and modulates the activity, increasing the rate of DNA synthesis while decreasing the length of the DNA fragments, and conferring RNA synthesis capability. The DNA polymerase activity may enable DNA primase to also catalyze primer extension after primer synthesis. May also play a role in DNA repair.</text>
</comment>
<proteinExistence type="inferred from homology"/>
<feature type="active site" evidence="11">
    <location>
        <position position="294"/>
    </location>
</feature>
<evidence type="ECO:0000256" key="9">
    <source>
        <dbReference type="ARBA" id="ARBA00023163"/>
    </source>
</evidence>
<evidence type="ECO:0000256" key="10">
    <source>
        <dbReference type="ARBA" id="ARBA00023211"/>
    </source>
</evidence>
<dbReference type="GO" id="GO:1990077">
    <property type="term" value="C:primosome complex"/>
    <property type="evidence" value="ECO:0007669"/>
    <property type="project" value="UniProtKB-KW"/>
</dbReference>
<keyword evidence="8 11" id="KW-0460">Magnesium</keyword>
<evidence type="ECO:0000256" key="8">
    <source>
        <dbReference type="ARBA" id="ARBA00022842"/>
    </source>
</evidence>
<evidence type="ECO:0000256" key="4">
    <source>
        <dbReference type="ARBA" id="ARBA00022679"/>
    </source>
</evidence>
<keyword evidence="6 11" id="KW-0235">DNA replication</keyword>
<dbReference type="HAMAP" id="MF_00700">
    <property type="entry name" value="DNA_primase_sml_arc"/>
    <property type="match status" value="1"/>
</dbReference>
<dbReference type="GO" id="GO:0003899">
    <property type="term" value="F:DNA-directed RNA polymerase activity"/>
    <property type="evidence" value="ECO:0007669"/>
    <property type="project" value="UniProtKB-UniRule"/>
</dbReference>
<dbReference type="Gene3D" id="3.90.920.10">
    <property type="entry name" value="DNA primase, PRIM domain"/>
    <property type="match status" value="1"/>
</dbReference>
<dbReference type="GO" id="GO:0006269">
    <property type="term" value="P:DNA replication, synthesis of primer"/>
    <property type="evidence" value="ECO:0007669"/>
    <property type="project" value="UniProtKB-UniRule"/>
</dbReference>
<sequence length="392" mass="44526">MREWGFLFFDNPNFLRHIVLKDIHQLLDFCKRLGPSDCYHSAAYYTNPAVPDMSEKNWVGCDLIFDVDADHLDTPCKKDHDIWICNKCNNEGKGNQPTTCPKCSGKDISKITWICDNCLNTAKKEIIKVVDEFLISDLNLNPENIFITFSGHRGYHIHVEEEKIKKLDSNARREIIDYITGNGVDPTYQGLAQIPGGLIIGPKSDDYGWRGRINKYAVRFLKEADESKLTEIGLTKPKRKLILENREFIVENLSSTNKFIPGVNGISWDVAKLKINDWLKIVEAAVKLYAGKVDEPVTADTHRLIRLPNSLNGKSGFKTELLRRDELEAFNPLNDAQVFTGYVKVKIKRAPRIVIDDTSYGPFYDEEADLPMSVGVFLACKNLADILTNLKQ</sequence>
<keyword evidence="3 11" id="KW-0639">Primosome</keyword>
<protein>
    <recommendedName>
        <fullName evidence="11">DNA primase small subunit PriS</fullName>
        <ecNumber evidence="11">2.7.7.-</ecNumber>
    </recommendedName>
</protein>
<dbReference type="EC" id="2.7.7.-" evidence="11"/>
<evidence type="ECO:0000256" key="6">
    <source>
        <dbReference type="ARBA" id="ARBA00022705"/>
    </source>
</evidence>
<keyword evidence="7 11" id="KW-0479">Metal-binding</keyword>
<reference evidence="14" key="1">
    <citation type="journal article" date="2017" name="Nature">
        <title>Asgard archaea illuminate the origin of eukaryotic cellular complexity.</title>
        <authorList>
            <person name="Zaremba-Niedzwiedzka K."/>
            <person name="Caceres E.F."/>
            <person name="Saw J.H."/>
            <person name="Backstrom D."/>
            <person name="Juzokaite L."/>
            <person name="Vancaester E."/>
            <person name="Seitz K.W."/>
            <person name="Anantharaman K."/>
            <person name="Starnawski P."/>
            <person name="Kjeldsen K.U."/>
            <person name="Scott M.B."/>
            <person name="Nunoura T."/>
            <person name="Banfield J.F."/>
            <person name="Schramm A."/>
            <person name="Baker B.J."/>
            <person name="Spang A."/>
            <person name="Ettema T.J.G."/>
        </authorList>
    </citation>
    <scope>NUCLEOTIDE SEQUENCE</scope>
    <source>
        <strain evidence="14">LCB_4</strain>
    </source>
</reference>
<evidence type="ECO:0000256" key="13">
    <source>
        <dbReference type="RuleBase" id="RU004224"/>
    </source>
</evidence>
<dbReference type="InterPro" id="IPR002755">
    <property type="entry name" value="DNA_primase_S"/>
</dbReference>
<gene>
    <name evidence="11" type="primary">priS</name>
    <name evidence="14" type="ORF">OdinLCB4_003900</name>
</gene>
<evidence type="ECO:0000256" key="3">
    <source>
        <dbReference type="ARBA" id="ARBA00022515"/>
    </source>
</evidence>
<comment type="subunit">
    <text evidence="11">Heterodimer of a small subunit (PriS) and a large subunit (PriL).</text>
</comment>
<feature type="active site" evidence="11">
    <location>
        <position position="66"/>
    </location>
</feature>
<evidence type="ECO:0000313" key="15">
    <source>
        <dbReference type="Proteomes" id="UP000186851"/>
    </source>
</evidence>
<evidence type="ECO:0000313" key="14">
    <source>
        <dbReference type="EMBL" id="WEU39637.1"/>
    </source>
</evidence>
<dbReference type="KEGG" id="oyw:OdinLCB4_003900"/>
<evidence type="ECO:0000256" key="1">
    <source>
        <dbReference type="ARBA" id="ARBA00009762"/>
    </source>
</evidence>
<comment type="similarity">
    <text evidence="1 11 12">Belongs to the eukaryotic-type primase small subunit family.</text>
</comment>
<keyword evidence="2 11" id="KW-0240">DNA-directed RNA polymerase</keyword>
<dbReference type="GO" id="GO:0000428">
    <property type="term" value="C:DNA-directed RNA polymerase complex"/>
    <property type="evidence" value="ECO:0007669"/>
    <property type="project" value="UniProtKB-KW"/>
</dbReference>
<evidence type="ECO:0000256" key="5">
    <source>
        <dbReference type="ARBA" id="ARBA00022695"/>
    </source>
</evidence>
<dbReference type="EMBL" id="CP091871">
    <property type="protein sequence ID" value="WEU39637.1"/>
    <property type="molecule type" value="Genomic_DNA"/>
</dbReference>
<evidence type="ECO:0000256" key="2">
    <source>
        <dbReference type="ARBA" id="ARBA00022478"/>
    </source>
</evidence>
<dbReference type="AlphaFoldDB" id="A0AAF0D0R1"/>
<dbReference type="Pfam" id="PF01896">
    <property type="entry name" value="DNA_primase_S"/>
    <property type="match status" value="1"/>
</dbReference>
<reference evidence="14" key="2">
    <citation type="journal article" date="2022" name="Nat. Microbiol.">
        <title>A closed Candidatus Odinarchaeum chromosome exposes Asgard archaeal viruses.</title>
        <authorList>
            <person name="Tamarit D."/>
            <person name="Caceres E.F."/>
            <person name="Krupovic M."/>
            <person name="Nijland R."/>
            <person name="Eme L."/>
            <person name="Robinson N.P."/>
            <person name="Ettema T.J.G."/>
        </authorList>
    </citation>
    <scope>NUCLEOTIDE SEQUENCE</scope>
    <source>
        <strain evidence="14">LCB_4</strain>
    </source>
</reference>
<evidence type="ECO:0000256" key="7">
    <source>
        <dbReference type="ARBA" id="ARBA00022723"/>
    </source>
</evidence>
<dbReference type="SUPFAM" id="SSF56747">
    <property type="entry name" value="Prim-pol domain"/>
    <property type="match status" value="1"/>
</dbReference>
<keyword evidence="9 11" id="KW-0804">Transcription</keyword>
<evidence type="ECO:0000256" key="11">
    <source>
        <dbReference type="HAMAP-Rule" id="MF_00700"/>
    </source>
</evidence>
<dbReference type="Proteomes" id="UP000186851">
    <property type="component" value="Chromosome"/>
</dbReference>
<organism evidence="14 15">
    <name type="scientific">Odinarchaeota yellowstonii (strain LCB_4)</name>
    <dbReference type="NCBI Taxonomy" id="1841599"/>
    <lineage>
        <taxon>Archaea</taxon>
        <taxon>Promethearchaeati</taxon>
        <taxon>Candidatus Odinarchaeota</taxon>
        <taxon>Candidatus Odinarchaeia</taxon>
        <taxon>Candidatus Odinarchaeales</taxon>
        <taxon>Candidatus Odinarchaeaceae</taxon>
        <taxon>Candidatus Odinarchaeum</taxon>
    </lineage>
</organism>
<comment type="cofactor">
    <cofactor evidence="11">
        <name>Mg(2+)</name>
        <dbReference type="ChEBI" id="CHEBI:18420"/>
    </cofactor>
    <cofactor evidence="11">
        <name>Mn(2+)</name>
        <dbReference type="ChEBI" id="CHEBI:29035"/>
    </cofactor>
</comment>
<name>A0AAF0D0R1_ODILC</name>